<evidence type="ECO:0000256" key="4">
    <source>
        <dbReference type="SAM" id="Coils"/>
    </source>
</evidence>
<keyword evidence="8" id="KW-1185">Reference proteome</keyword>
<dbReference type="InterPro" id="IPR037617">
    <property type="entry name" value="LIPB1/2_SAM_1"/>
</dbReference>
<feature type="region of interest" description="Disordered" evidence="5">
    <location>
        <begin position="1025"/>
        <end position="1056"/>
    </location>
</feature>
<dbReference type="CDD" id="cd09563">
    <property type="entry name" value="SAM_liprin-beta1_2_repeat1"/>
    <property type="match status" value="1"/>
</dbReference>
<dbReference type="InterPro" id="IPR029515">
    <property type="entry name" value="Liprin"/>
</dbReference>
<dbReference type="CDD" id="cd09566">
    <property type="entry name" value="SAM_liprin-beta1_2_repeat2"/>
    <property type="match status" value="1"/>
</dbReference>
<protein>
    <recommendedName>
        <fullName evidence="6">SAM domain-containing protein</fullName>
    </recommendedName>
</protein>
<dbReference type="Proteomes" id="UP001487740">
    <property type="component" value="Unassembled WGS sequence"/>
</dbReference>
<dbReference type="PROSITE" id="PS50105">
    <property type="entry name" value="SAM_DOMAIN"/>
    <property type="match status" value="2"/>
</dbReference>
<feature type="region of interest" description="Disordered" evidence="5">
    <location>
        <begin position="114"/>
        <end position="143"/>
    </location>
</feature>
<feature type="region of interest" description="Disordered" evidence="5">
    <location>
        <begin position="1400"/>
        <end position="1433"/>
    </location>
</feature>
<dbReference type="PANTHER" id="PTHR12587:SF14">
    <property type="entry name" value="AT31531P"/>
    <property type="match status" value="1"/>
</dbReference>
<sequence length="1433" mass="154895">MRSSEDSADDEFVFVTNKEVKVQTCAAGPAPRATGRLHRHHHRLNQPIPTTLDLDPPSGSHSACAALPHSTTTTTTSARAKVTPLPPELIELLPPHLRENTIPDFSAASHAAYGQRLPGRPGLPLSTDHHDYCDPDDARGIATSPHSFEHLSELVSSSDAFSSTSDDASSSQNHSRASSLPLQRPCPPPSSTGTSHTAPPTLTLTDSGISSAGSSSISSRSSSSKSLPRENPRILNGRPLPPESPRGPTLPQRNGAVSGVAGSASSSTKISNSVVLLGNEDRLQGRGRLVTRSPSPSLLLATCRASPCPQEGVNEAAHYSRPTQRVAHHPMVEAEHWERHEPHAITSRSGHSAFVPTSTRRLNQTPTRDMRNHLSRENSPNRVEVSTGSGVAFYNVHKAASCSPTRTPRICCTPPPQSACRHAQPSPPPSPELQRAWNVVGVPVSSGNYGGRNSPVGSVSPTPLGHPANYRLGVPRSDPNAIYDNIMLLRHSSQSPIRPAPAASPCLVAHSPVLGKPPSPPQQRRVCRSPSPGQGWVSVSRSASPHCAPCHHHAPNLQHGGCWVPVWGSSPQLCPEGGGHACSGYLYNSPPCAVACGSRSHSCERLPAHPSPPPSPVCGRRSPSPWREGSAPPVSHRHSPSPDRPTGRPPRPRRPPHRKAKTVEVGYLGSTSHSPNRAPSPAMATPMYMSASAIMTATSHPGATQPSGTPLYQNLRNHSGDAPGLGHGGGARPMVAASPPPRPSSGADKQEVKSDLKLKGSSLEDRVMRLEGDKESLQLQVTVLTEQVEAQAEKITDLENLLDDKKEQLQKTEEQLQKEIIIRTSLETQRLELVSEISNMKLHQAAYERENLELRDKIRHSDHQSDNAKMHPVTPGASLGRSGSGRGVVPAAASTPVRPFIVTPDSPQAGHQLAAALTNSPSPSSISTLSTIPASSPNKSPAQAPTASPASSPVASHDAREYLPPRTPPPNARRKIDQFGTVPRQREMGVGGENNQTAANTARTKGVMFAETEMQMIEDLPEGEYKQHDGLTSPESSSPRGNTLAGHRSPPTHPKATGIKKIFTKLRRSSSGHLDGELGDGDFRRGGMRATASARLGWTSPSLSFKEPGVSFDKWSVETLENWLGALGLSQYCTALRSWTHSGHHLSKATPQNLERELGIRHPLHRKKLQLAISARLSGDQLNTPLHRLDHSWVLRWLDDVGLPQYKDAFSEARIDGRVLNCLTYDDLSFLRLSNLLHVTSLKRGIQVLREHNFDPSVLKRRSVPDEDPSTRTAAQVSLWTNHRVMEWLRTVDLSEYAPNLRGSGVHGALMVYEVRFTSELLASLLSIPSGKTLLRRHLNTHFKELVGRSVVQEKRELEAASGYTPLTSSAKVKMPKKSQFSLKRKKTKSELEFDDLLCPLDEKPPLGALQDREKEHLQRSSAPPAVGRITKV</sequence>
<feature type="domain" description="SAM" evidence="6">
    <location>
        <begin position="1115"/>
        <end position="1179"/>
    </location>
</feature>
<feature type="compositionally biased region" description="Low complexity" evidence="5">
    <location>
        <begin position="255"/>
        <end position="267"/>
    </location>
</feature>
<dbReference type="PANTHER" id="PTHR12587">
    <property type="entry name" value="LAR INTERACTING PROTEIN LIP -RELATED PROTEIN"/>
    <property type="match status" value="1"/>
</dbReference>
<comment type="similarity">
    <text evidence="1">Belongs to the liprin family. Liprin-beta subfamily.</text>
</comment>
<dbReference type="GO" id="GO:0007528">
    <property type="term" value="P:neuromuscular junction development"/>
    <property type="evidence" value="ECO:0007669"/>
    <property type="project" value="TreeGrafter"/>
</dbReference>
<feature type="region of interest" description="Disordered" evidence="5">
    <location>
        <begin position="698"/>
        <end position="755"/>
    </location>
</feature>
<feature type="region of interest" description="Disordered" evidence="5">
    <location>
        <begin position="603"/>
        <end position="683"/>
    </location>
</feature>
<dbReference type="InterPro" id="IPR037619">
    <property type="entry name" value="LIPB1/2_SAM_3rd"/>
</dbReference>
<dbReference type="GO" id="GO:0048786">
    <property type="term" value="C:presynaptic active zone"/>
    <property type="evidence" value="ECO:0007669"/>
    <property type="project" value="TreeGrafter"/>
</dbReference>
<dbReference type="InterPro" id="IPR001660">
    <property type="entry name" value="SAM"/>
</dbReference>
<feature type="region of interest" description="Disordered" evidence="5">
    <location>
        <begin position="917"/>
        <end position="1000"/>
    </location>
</feature>
<feature type="compositionally biased region" description="Basic and acidic residues" evidence="5">
    <location>
        <begin position="1401"/>
        <end position="1419"/>
    </location>
</feature>
<feature type="region of interest" description="Disordered" evidence="5">
    <location>
        <begin position="515"/>
        <end position="538"/>
    </location>
</feature>
<comment type="caution">
    <text evidence="7">The sequence shown here is derived from an EMBL/GenBank/DDBJ whole genome shotgun (WGS) entry which is preliminary data.</text>
</comment>
<feature type="coiled-coil region" evidence="4">
    <location>
        <begin position="767"/>
        <end position="822"/>
    </location>
</feature>
<feature type="compositionally biased region" description="Basic and acidic residues" evidence="5">
    <location>
        <begin position="127"/>
        <end position="139"/>
    </location>
</feature>
<dbReference type="Pfam" id="PF00536">
    <property type="entry name" value="SAM_1"/>
    <property type="match status" value="2"/>
</dbReference>
<reference evidence="7 8" key="1">
    <citation type="submission" date="2023-03" db="EMBL/GenBank/DDBJ databases">
        <title>High-quality genome of Scylla paramamosain provides insights in environmental adaptation.</title>
        <authorList>
            <person name="Zhang L."/>
        </authorList>
    </citation>
    <scope>NUCLEOTIDE SEQUENCE [LARGE SCALE GENOMIC DNA]</scope>
    <source>
        <strain evidence="7">LZ_2023a</strain>
        <tissue evidence="7">Muscle</tissue>
    </source>
</reference>
<dbReference type="InterPro" id="IPR037618">
    <property type="entry name" value="LIPB1/2_SAM_2nd"/>
</dbReference>
<accession>A0AAW0UQX7</accession>
<dbReference type="Gene3D" id="1.10.150.50">
    <property type="entry name" value="Transcription Factor, Ets-1"/>
    <property type="match status" value="3"/>
</dbReference>
<gene>
    <name evidence="7" type="ORF">O3P69_000746</name>
</gene>
<dbReference type="Pfam" id="PF07647">
    <property type="entry name" value="SAM_2"/>
    <property type="match status" value="1"/>
</dbReference>
<dbReference type="FunFam" id="1.10.150.50:FF:000007">
    <property type="entry name" value="Liprin-beta-1 isoform 1"/>
    <property type="match status" value="1"/>
</dbReference>
<evidence type="ECO:0000256" key="1">
    <source>
        <dbReference type="ARBA" id="ARBA00007547"/>
    </source>
</evidence>
<dbReference type="SMART" id="SM00454">
    <property type="entry name" value="SAM"/>
    <property type="match status" value="3"/>
</dbReference>
<evidence type="ECO:0000256" key="2">
    <source>
        <dbReference type="ARBA" id="ARBA00022737"/>
    </source>
</evidence>
<feature type="compositionally biased region" description="Low complexity" evidence="5">
    <location>
        <begin position="917"/>
        <end position="956"/>
    </location>
</feature>
<evidence type="ECO:0000259" key="6">
    <source>
        <dbReference type="PROSITE" id="PS50105"/>
    </source>
</evidence>
<name>A0AAW0UQX7_SCYPA</name>
<dbReference type="Pfam" id="PF26022">
    <property type="entry name" value="CC_Liprin_beta"/>
    <property type="match status" value="1"/>
</dbReference>
<proteinExistence type="inferred from homology"/>
<dbReference type="CDD" id="cd09569">
    <property type="entry name" value="SAM_liprin-beta1_2_repeat3"/>
    <property type="match status" value="1"/>
</dbReference>
<dbReference type="InterPro" id="IPR058914">
    <property type="entry name" value="LIPB1/2_CC"/>
</dbReference>
<feature type="region of interest" description="Disordered" evidence="5">
    <location>
        <begin position="862"/>
        <end position="891"/>
    </location>
</feature>
<dbReference type="SUPFAM" id="SSF47769">
    <property type="entry name" value="SAM/Pointed domain"/>
    <property type="match status" value="3"/>
</dbReference>
<evidence type="ECO:0000256" key="3">
    <source>
        <dbReference type="ARBA" id="ARBA00023054"/>
    </source>
</evidence>
<organism evidence="7 8">
    <name type="scientific">Scylla paramamosain</name>
    <name type="common">Mud crab</name>
    <dbReference type="NCBI Taxonomy" id="85552"/>
    <lineage>
        <taxon>Eukaryota</taxon>
        <taxon>Metazoa</taxon>
        <taxon>Ecdysozoa</taxon>
        <taxon>Arthropoda</taxon>
        <taxon>Crustacea</taxon>
        <taxon>Multicrustacea</taxon>
        <taxon>Malacostraca</taxon>
        <taxon>Eumalacostraca</taxon>
        <taxon>Eucarida</taxon>
        <taxon>Decapoda</taxon>
        <taxon>Pleocyemata</taxon>
        <taxon>Brachyura</taxon>
        <taxon>Eubrachyura</taxon>
        <taxon>Portunoidea</taxon>
        <taxon>Portunidae</taxon>
        <taxon>Portuninae</taxon>
        <taxon>Scylla</taxon>
    </lineage>
</organism>
<feature type="compositionally biased region" description="Basic residues" evidence="5">
    <location>
        <begin position="650"/>
        <end position="660"/>
    </location>
</feature>
<evidence type="ECO:0000313" key="8">
    <source>
        <dbReference type="Proteomes" id="UP001487740"/>
    </source>
</evidence>
<feature type="compositionally biased region" description="Low complexity" evidence="5">
    <location>
        <begin position="207"/>
        <end position="226"/>
    </location>
</feature>
<keyword evidence="3 4" id="KW-0175">Coiled coil</keyword>
<feature type="compositionally biased region" description="Low complexity" evidence="5">
    <location>
        <begin position="159"/>
        <end position="179"/>
    </location>
</feature>
<feature type="domain" description="SAM" evidence="6">
    <location>
        <begin position="1194"/>
        <end position="1252"/>
    </location>
</feature>
<evidence type="ECO:0000256" key="5">
    <source>
        <dbReference type="SAM" id="MobiDB-lite"/>
    </source>
</evidence>
<feature type="compositionally biased region" description="Polar residues" evidence="5">
    <location>
        <begin position="698"/>
        <end position="717"/>
    </location>
</feature>
<feature type="region of interest" description="Disordered" evidence="5">
    <location>
        <begin position="159"/>
        <end position="269"/>
    </location>
</feature>
<dbReference type="InterPro" id="IPR013761">
    <property type="entry name" value="SAM/pointed_sf"/>
</dbReference>
<keyword evidence="2" id="KW-0677">Repeat</keyword>
<dbReference type="EMBL" id="JARAKH010000007">
    <property type="protein sequence ID" value="KAK8402544.1"/>
    <property type="molecule type" value="Genomic_DNA"/>
</dbReference>
<evidence type="ECO:0000313" key="7">
    <source>
        <dbReference type="EMBL" id="KAK8402544.1"/>
    </source>
</evidence>
<feature type="compositionally biased region" description="Polar residues" evidence="5">
    <location>
        <begin position="191"/>
        <end position="206"/>
    </location>
</feature>